<dbReference type="SUPFAM" id="SSF52058">
    <property type="entry name" value="L domain-like"/>
    <property type="match status" value="1"/>
</dbReference>
<dbReference type="EMBL" id="CATOUU010000686">
    <property type="protein sequence ID" value="CAI9940967.1"/>
    <property type="molecule type" value="Genomic_DNA"/>
</dbReference>
<dbReference type="InterPro" id="IPR032675">
    <property type="entry name" value="LRR_dom_sf"/>
</dbReference>
<dbReference type="AlphaFoldDB" id="A0AA86PU41"/>
<protein>
    <submittedName>
        <fullName evidence="1">Leucine-rich repeat domain superfamily</fullName>
    </submittedName>
    <submittedName>
        <fullName evidence="2">Leucine-rich_repeat domain superfamily</fullName>
    </submittedName>
</protein>
<proteinExistence type="predicted"/>
<evidence type="ECO:0000313" key="2">
    <source>
        <dbReference type="EMBL" id="CAL6065436.1"/>
    </source>
</evidence>
<dbReference type="Proteomes" id="UP001642409">
    <property type="component" value="Unassembled WGS sequence"/>
</dbReference>
<keyword evidence="3" id="KW-1185">Reference proteome</keyword>
<dbReference type="InterPro" id="IPR001611">
    <property type="entry name" value="Leu-rich_rpt"/>
</dbReference>
<evidence type="ECO:0000313" key="1">
    <source>
        <dbReference type="EMBL" id="CAI9940967.1"/>
    </source>
</evidence>
<evidence type="ECO:0000313" key="3">
    <source>
        <dbReference type="Proteomes" id="UP001642409"/>
    </source>
</evidence>
<reference evidence="1" key="1">
    <citation type="submission" date="2023-06" db="EMBL/GenBank/DDBJ databases">
        <authorList>
            <person name="Kurt Z."/>
        </authorList>
    </citation>
    <scope>NUCLEOTIDE SEQUENCE</scope>
</reference>
<sequence>MLNICKLKSLESFQLPNLQNLGITDFSSVNLDNINQFKNLKELDLQDNKEINLCQLQDLQFQITSLNLSRCKFIICDMSMDQVDVQKDQYIYQLKFFVYCGVRANFDFNKCLCNNCA</sequence>
<accession>A0AA86PU41</accession>
<comment type="caution">
    <text evidence="1">The sequence shown here is derived from an EMBL/GenBank/DDBJ whole genome shotgun (WGS) entry which is preliminary data.</text>
</comment>
<dbReference type="EMBL" id="CAXDID020000255">
    <property type="protein sequence ID" value="CAL6065436.1"/>
    <property type="molecule type" value="Genomic_DNA"/>
</dbReference>
<reference evidence="2 3" key="2">
    <citation type="submission" date="2024-07" db="EMBL/GenBank/DDBJ databases">
        <authorList>
            <person name="Akdeniz Z."/>
        </authorList>
    </citation>
    <scope>NUCLEOTIDE SEQUENCE [LARGE SCALE GENOMIC DNA]</scope>
</reference>
<dbReference type="Gene3D" id="3.80.10.10">
    <property type="entry name" value="Ribonuclease Inhibitor"/>
    <property type="match status" value="1"/>
</dbReference>
<dbReference type="PROSITE" id="PS51450">
    <property type="entry name" value="LRR"/>
    <property type="match status" value="1"/>
</dbReference>
<name>A0AA86PU41_9EUKA</name>
<gene>
    <name evidence="1" type="ORF">HINF_LOCUS28612</name>
    <name evidence="2" type="ORF">HINF_LOCUS51839</name>
</gene>
<organism evidence="1">
    <name type="scientific">Hexamita inflata</name>
    <dbReference type="NCBI Taxonomy" id="28002"/>
    <lineage>
        <taxon>Eukaryota</taxon>
        <taxon>Metamonada</taxon>
        <taxon>Diplomonadida</taxon>
        <taxon>Hexamitidae</taxon>
        <taxon>Hexamitinae</taxon>
        <taxon>Hexamita</taxon>
    </lineage>
</organism>